<reference evidence="1 2" key="1">
    <citation type="submission" date="2019-03" db="EMBL/GenBank/DDBJ databases">
        <title>Genomic Encyclopedia of Type Strains, Phase III (KMG-III): the genomes of soil and plant-associated and newly described type strains.</title>
        <authorList>
            <person name="Whitman W."/>
        </authorList>
    </citation>
    <scope>NUCLEOTIDE SEQUENCE [LARGE SCALE GENOMIC DNA]</scope>
    <source>
        <strain evidence="1 2">CGMCC 1.12802</strain>
    </source>
</reference>
<name>A0A4R8IID8_9FLAO</name>
<evidence type="ECO:0000313" key="2">
    <source>
        <dbReference type="Proteomes" id="UP000295313"/>
    </source>
</evidence>
<proteinExistence type="predicted"/>
<dbReference type="EMBL" id="SOEO01000001">
    <property type="protein sequence ID" value="TDX86645.1"/>
    <property type="molecule type" value="Genomic_DNA"/>
</dbReference>
<dbReference type="Proteomes" id="UP000295313">
    <property type="component" value="Unassembled WGS sequence"/>
</dbReference>
<sequence>MNLAKLLQSLKSESFLKVQNEGVKFEKDAEIYAKEINQNIFLTFVILKDLKMKKIYATIASFDSFESIGRKDPIQMMFHININRKEDFHYFEKYVNISV</sequence>
<gene>
    <name evidence="1" type="ORF">B0I22_0784</name>
</gene>
<dbReference type="OrthoDB" id="1273088at2"/>
<accession>A0A4R8IID8</accession>
<keyword evidence="2" id="KW-1185">Reference proteome</keyword>
<evidence type="ECO:0000313" key="1">
    <source>
        <dbReference type="EMBL" id="TDX86645.1"/>
    </source>
</evidence>
<dbReference type="RefSeq" id="WP_133943296.1">
    <property type="nucleotide sequence ID" value="NZ_SOEO01000001.1"/>
</dbReference>
<protein>
    <submittedName>
        <fullName evidence="1">Uncharacterized protein</fullName>
    </submittedName>
</protein>
<organism evidence="1 2">
    <name type="scientific">Epilithonimonas xixisoli</name>
    <dbReference type="NCBI Taxonomy" id="1476462"/>
    <lineage>
        <taxon>Bacteria</taxon>
        <taxon>Pseudomonadati</taxon>
        <taxon>Bacteroidota</taxon>
        <taxon>Flavobacteriia</taxon>
        <taxon>Flavobacteriales</taxon>
        <taxon>Weeksellaceae</taxon>
        <taxon>Chryseobacterium group</taxon>
        <taxon>Epilithonimonas</taxon>
    </lineage>
</organism>
<dbReference type="AlphaFoldDB" id="A0A4R8IID8"/>
<comment type="caution">
    <text evidence="1">The sequence shown here is derived from an EMBL/GenBank/DDBJ whole genome shotgun (WGS) entry which is preliminary data.</text>
</comment>